<gene>
    <name evidence="7" type="ORF">CGGC5_7046</name>
</gene>
<proteinExistence type="predicted"/>
<dbReference type="PANTHER" id="PTHR45964">
    <property type="entry name" value="WSCD FAMILY MEMBER CG9164"/>
    <property type="match status" value="1"/>
</dbReference>
<feature type="domain" description="WSC" evidence="6">
    <location>
        <begin position="216"/>
        <end position="309"/>
    </location>
</feature>
<dbReference type="PANTHER" id="PTHR45964:SF5">
    <property type="entry name" value="WSCD FAMILY MEMBER CG9164"/>
    <property type="match status" value="1"/>
</dbReference>
<feature type="domain" description="Apple" evidence="5">
    <location>
        <begin position="717"/>
        <end position="808"/>
    </location>
</feature>
<reference evidence="7" key="1">
    <citation type="submission" date="2012-08" db="EMBL/GenBank/DDBJ databases">
        <title>Genome analysis of Colletotrichum orbiculare and Colletotrichum fructicola.</title>
        <authorList>
            <person name="Gan P.H.P."/>
            <person name="Ikeda K."/>
            <person name="Irieda H."/>
            <person name="Narusaka M."/>
            <person name="O'Connell R.J."/>
            <person name="Narusaka Y."/>
            <person name="Takano Y."/>
            <person name="Kubo Y."/>
            <person name="Shirasu K."/>
        </authorList>
    </citation>
    <scope>NUCLEOTIDE SEQUENCE</scope>
    <source>
        <strain evidence="7">Nara gc5</strain>
    </source>
</reference>
<feature type="compositionally biased region" description="Low complexity" evidence="2">
    <location>
        <begin position="309"/>
        <end position="336"/>
    </location>
</feature>
<evidence type="ECO:0000256" key="2">
    <source>
        <dbReference type="SAM" id="MobiDB-lite"/>
    </source>
</evidence>
<organism evidence="7">
    <name type="scientific">Colletotrichum fructicola (strain Nara gc5)</name>
    <name type="common">Anthracnose fungus</name>
    <name type="synonym">Colletotrichum gloeosporioides (strain Nara gc5)</name>
    <dbReference type="NCBI Taxonomy" id="1213859"/>
    <lineage>
        <taxon>Eukaryota</taxon>
        <taxon>Fungi</taxon>
        <taxon>Dikarya</taxon>
        <taxon>Ascomycota</taxon>
        <taxon>Pezizomycotina</taxon>
        <taxon>Sordariomycetes</taxon>
        <taxon>Hypocreomycetidae</taxon>
        <taxon>Glomerellales</taxon>
        <taxon>Glomerellaceae</taxon>
        <taxon>Colletotrichum</taxon>
        <taxon>Colletotrichum gloeosporioides species complex</taxon>
    </lineage>
</organism>
<feature type="signal peptide" evidence="4">
    <location>
        <begin position="1"/>
        <end position="25"/>
    </location>
</feature>
<evidence type="ECO:0000259" key="6">
    <source>
        <dbReference type="PROSITE" id="PS51212"/>
    </source>
</evidence>
<evidence type="ECO:0000256" key="3">
    <source>
        <dbReference type="SAM" id="Phobius"/>
    </source>
</evidence>
<dbReference type="InterPro" id="IPR003609">
    <property type="entry name" value="Pan_app"/>
</dbReference>
<dbReference type="Pfam" id="PF01822">
    <property type="entry name" value="WSC"/>
    <property type="match status" value="2"/>
</dbReference>
<dbReference type="PROSITE" id="PS50948">
    <property type="entry name" value="PAN"/>
    <property type="match status" value="1"/>
</dbReference>
<dbReference type="SMART" id="SM00321">
    <property type="entry name" value="WSC"/>
    <property type="match status" value="2"/>
</dbReference>
<sequence length="1495" mass="153889">MAKSTHFFGLGSAVLLALQAQTVISVPFNGPRAVSLPAQHGYTYQGCYMEPSNGRALETVTGSDGLTLGACADICAAAGKAYFGAECGSKLSAAATLAADDTECSFACPGNGFQKCGAGNRLSVYKNENIVTPAGPSAKAKAGSYVSAGCYSDLVQGQRALSRTRADDAMTPDMCATFCAGSAWMGVEYGKEFSSTSSAPAAAPSAASTAADRVGDFIHLGCWTDDAANGRTFGDLYASDDMTVKKCADWAISKGYLNFGIEYSRECWAGNTVNPLATSAGSSTCNMKCMGDASESCGGPNRLDMYKYSPAPSSTSSAGASSTSSTASGSSTSLTLPSANSAPNDAILPHAVSASLAGATIGDNSQLQTVDGKTVVDLTPPDNGQASVTVAAASAPDLQSDDSVVVQLTYKTEALKKRASKRAVLSECTLTMMIGSTVIYSSRIWTTDGSYTTVTSMPTSAVPIVIGDVAVAPAPSSSSASSSSTVIVSSTVVIIQATPSTTSTSSSRLSSTTSNAGWATYVPPATTNAPSTTAAPAATNVAANVPTYLAGVYQAGTCSSPGYMSTCTMSGMPVATIDIVGKATASPVPASGNMQQAYEQCAGICANLDSCNSWALDRGVGVYPDATASTWWCYFYSGQVGKYHPNAYNTQFAAVVYFAKTCYSCQQRDLAALAPAPAAATTSTTSSSSTSVPAVTQAPVIPGVLTFSAPAYDSAACTFGTPPDCYLSGAPVATSGLLAVATGITGFVSSEGPFKQCAQACKQVPGCTAYALDQGTSMICYIYGGNARDYWTTFDNNYRSVAYFSAGCYNCKAASTSTLPLISSTTIRQSSTSSPVSTASTSVPTAASSPPSSSQPQVTPSSTKAVRPGAITLFSWIPTLAVPTTVTETNCPRPTADNWYTAGCTLSGGVLQTSGLVAVATGMCASMSTCYSWALDRGFWPADYSDWTCYFYSAGARLMTPQNDGNYWIVWMDKQCYACSTPAAAISSPTPSTSSSIAPAATSSTSAGSSTSSAASSISTAASSTFNANAASSTSSTASPTTAAPATTRPPSEAYVFSASAWTSGTCVTQRNNDGATPCALSGWPTPTSQSGLLAVATGIAPAPSGMFDFSKPFEVCAGACRGVNGCTTWAIDRGNWPTDLSPWSCYMYNFVNSSNYNLPGNYFRLTSYGSAYAKFAWGVTECYNCTLNQAIASSISSSVSILAISRSSSTSRSSTVSSATSTPFSSSSSSTSSKTSGPSGTVTALATTSALADTVTTFSAPASTTSCGQPTGAQWYTNGCIQSGYPTATQGLIAVATGIAPNVLGDYNFDPSYQRCAVICDGISGCQGYALDRTSTVSWNCNFYNLPVMTLLKSLKRLVFIFVLVFFVELFFILASALRRLPASHRIAILHDARQLKVAERGILEHGFQQPAGGVQGSYLYAQTDCAAYCLSLGAACKSWTWVPGSGWCGIYSLAVWDAIGDSAVAGRAYKDNVMDEPACWSCPDGAAVHYLPV</sequence>
<keyword evidence="3" id="KW-0472">Membrane</keyword>
<dbReference type="EMBL" id="KB020675">
    <property type="protein sequence ID" value="ELA32946.1"/>
    <property type="molecule type" value="Genomic_DNA"/>
</dbReference>
<evidence type="ECO:0000256" key="1">
    <source>
        <dbReference type="ARBA" id="ARBA00022737"/>
    </source>
</evidence>
<feature type="region of interest" description="Disordered" evidence="2">
    <location>
        <begin position="1031"/>
        <end position="1050"/>
    </location>
</feature>
<evidence type="ECO:0000313" key="7">
    <source>
        <dbReference type="EMBL" id="ELA32946.1"/>
    </source>
</evidence>
<dbReference type="InterPro" id="IPR002889">
    <property type="entry name" value="WSC_carb-bd"/>
</dbReference>
<keyword evidence="3" id="KW-0812">Transmembrane</keyword>
<dbReference type="HOGENOM" id="CLU_253731_0_0_1"/>
<evidence type="ECO:0000259" key="5">
    <source>
        <dbReference type="PROSITE" id="PS50948"/>
    </source>
</evidence>
<accession>L2G3T0</accession>
<name>L2G3T0_COLFN</name>
<evidence type="ECO:0000256" key="4">
    <source>
        <dbReference type="SAM" id="SignalP"/>
    </source>
</evidence>
<feature type="compositionally biased region" description="Low complexity" evidence="2">
    <location>
        <begin position="831"/>
        <end position="863"/>
    </location>
</feature>
<feature type="region of interest" description="Disordered" evidence="2">
    <location>
        <begin position="308"/>
        <end position="336"/>
    </location>
</feature>
<protein>
    <submittedName>
        <fullName evidence="7">Wsc domain containing protein</fullName>
    </submittedName>
</protein>
<keyword evidence="1" id="KW-0677">Repeat</keyword>
<feature type="region of interest" description="Disordered" evidence="2">
    <location>
        <begin position="831"/>
        <end position="865"/>
    </location>
</feature>
<feature type="domain" description="WSC" evidence="6">
    <location>
        <begin position="41"/>
        <end position="128"/>
    </location>
</feature>
<keyword evidence="4" id="KW-0732">Signal</keyword>
<dbReference type="InterPro" id="IPR051589">
    <property type="entry name" value="Sialate-O-sulfotransferase"/>
</dbReference>
<dbReference type="STRING" id="1213859.L2G3T0"/>
<feature type="region of interest" description="Disordered" evidence="2">
    <location>
        <begin position="1212"/>
        <end position="1239"/>
    </location>
</feature>
<feature type="transmembrane region" description="Helical" evidence="3">
    <location>
        <begin position="1359"/>
        <end position="1379"/>
    </location>
</feature>
<feature type="chain" id="PRO_5003959072" evidence="4">
    <location>
        <begin position="26"/>
        <end position="1495"/>
    </location>
</feature>
<keyword evidence="3" id="KW-1133">Transmembrane helix</keyword>
<dbReference type="PROSITE" id="PS51212">
    <property type="entry name" value="WSC"/>
    <property type="match status" value="2"/>
</dbReference>